<dbReference type="SUPFAM" id="SSF55144">
    <property type="entry name" value="LigT-like"/>
    <property type="match status" value="1"/>
</dbReference>
<dbReference type="PANTHER" id="PTHR40037:SF1">
    <property type="entry name" value="PHOSPHOESTERASE SAOUHSC_00951-RELATED"/>
    <property type="match status" value="1"/>
</dbReference>
<evidence type="ECO:0000313" key="1">
    <source>
        <dbReference type="EMBL" id="MBT0992780.1"/>
    </source>
</evidence>
<dbReference type="Pfam" id="PF13563">
    <property type="entry name" value="2_5_RNA_ligase2"/>
    <property type="match status" value="1"/>
</dbReference>
<accession>A0ABS5TUH9</accession>
<keyword evidence="2" id="KW-1185">Reference proteome</keyword>
<dbReference type="EMBL" id="JAHBOH010000001">
    <property type="protein sequence ID" value="MBT0992780.1"/>
    <property type="molecule type" value="Genomic_DNA"/>
</dbReference>
<keyword evidence="1" id="KW-0436">Ligase</keyword>
<sequence length="196" mass="21384">MRLPERSGDQVIVGVAITVPEPYGAQLQEARARLGDPWAAFIPPHVTLVGPTAVAPADAAEVDAHLAAVASRCSPFVLRLRGTATFRPVSPVAFVQVADGIAGCEELETAIRSGPLAQELRFHYHPHVTVAHELSDEQLDAALEELADFDASFVVTRFHCYQRGDDEVWRPQAEYRLTGRARRHDTPADAASVWDV</sequence>
<proteinExistence type="predicted"/>
<dbReference type="RefSeq" id="WP_214345786.1">
    <property type="nucleotide sequence ID" value="NZ_JAHBOH010000001.1"/>
</dbReference>
<name>A0ABS5TUH9_9CELL</name>
<dbReference type="InterPro" id="IPR009097">
    <property type="entry name" value="Cyclic_Pdiesterase"/>
</dbReference>
<gene>
    <name evidence="1" type="ORF">KIN34_00550</name>
</gene>
<organism evidence="1 2">
    <name type="scientific">Cellulomonas fulva</name>
    <dbReference type="NCBI Taxonomy" id="2835530"/>
    <lineage>
        <taxon>Bacteria</taxon>
        <taxon>Bacillati</taxon>
        <taxon>Actinomycetota</taxon>
        <taxon>Actinomycetes</taxon>
        <taxon>Micrococcales</taxon>
        <taxon>Cellulomonadaceae</taxon>
        <taxon>Cellulomonas</taxon>
    </lineage>
</organism>
<dbReference type="GO" id="GO:0016874">
    <property type="term" value="F:ligase activity"/>
    <property type="evidence" value="ECO:0007669"/>
    <property type="project" value="UniProtKB-KW"/>
</dbReference>
<dbReference type="PANTHER" id="PTHR40037">
    <property type="entry name" value="PHOSPHOESTERASE YJCG-RELATED"/>
    <property type="match status" value="1"/>
</dbReference>
<dbReference type="InterPro" id="IPR050580">
    <property type="entry name" value="2H_phosphoesterase_YjcG-like"/>
</dbReference>
<protein>
    <submittedName>
        <fullName evidence="1">2'-5' RNA ligase family protein</fullName>
    </submittedName>
</protein>
<evidence type="ECO:0000313" key="2">
    <source>
        <dbReference type="Proteomes" id="UP000722125"/>
    </source>
</evidence>
<dbReference type="Gene3D" id="3.90.1140.10">
    <property type="entry name" value="Cyclic phosphodiesterase"/>
    <property type="match status" value="1"/>
</dbReference>
<comment type="caution">
    <text evidence="1">The sequence shown here is derived from an EMBL/GenBank/DDBJ whole genome shotgun (WGS) entry which is preliminary data.</text>
</comment>
<reference evidence="1 2" key="1">
    <citation type="submission" date="2021-05" db="EMBL/GenBank/DDBJ databases">
        <title>Description of Cellulomonas sp. DKR-3 sp. nov.</title>
        <authorList>
            <person name="Dahal R.H."/>
            <person name="Chaudhary D.K."/>
        </authorList>
    </citation>
    <scope>NUCLEOTIDE SEQUENCE [LARGE SCALE GENOMIC DNA]</scope>
    <source>
        <strain evidence="1 2">DKR-3</strain>
    </source>
</reference>
<dbReference type="Proteomes" id="UP000722125">
    <property type="component" value="Unassembled WGS sequence"/>
</dbReference>